<evidence type="ECO:0000313" key="2">
    <source>
        <dbReference type="EnsemblPlants" id="Zm00001eb139820_P001"/>
    </source>
</evidence>
<accession>A0A804N706</accession>
<name>A0A804N706_MAIZE</name>
<evidence type="ECO:0000313" key="3">
    <source>
        <dbReference type="Proteomes" id="UP000007305"/>
    </source>
</evidence>
<keyword evidence="3" id="KW-1185">Reference proteome</keyword>
<dbReference type="Gramene" id="Zm00001eb139820_T001">
    <property type="protein sequence ID" value="Zm00001eb139820_P001"/>
    <property type="gene ID" value="Zm00001eb139820"/>
</dbReference>
<organism evidence="2 3">
    <name type="scientific">Zea mays</name>
    <name type="common">Maize</name>
    <dbReference type="NCBI Taxonomy" id="4577"/>
    <lineage>
        <taxon>Eukaryota</taxon>
        <taxon>Viridiplantae</taxon>
        <taxon>Streptophyta</taxon>
        <taxon>Embryophyta</taxon>
        <taxon>Tracheophyta</taxon>
        <taxon>Spermatophyta</taxon>
        <taxon>Magnoliopsida</taxon>
        <taxon>Liliopsida</taxon>
        <taxon>Poales</taxon>
        <taxon>Poaceae</taxon>
        <taxon>PACMAD clade</taxon>
        <taxon>Panicoideae</taxon>
        <taxon>Andropogonodae</taxon>
        <taxon>Andropogoneae</taxon>
        <taxon>Tripsacinae</taxon>
        <taxon>Zea</taxon>
    </lineage>
</organism>
<sequence>MPPSSSPFELPHHHAMTMTPSHVSLPPSLPFTANQVTTQPEARSDMGREKRRMGRERWCPTPSPSNCCRTQPPSSLAPPSTIPQPLEPSLAMASCPLYLRQAPPRQEDEDPNVVGCLSAKPTVEALHSYGRAQLQPHRGPHPLPCEHCGVCLCSSSSSLTIPPSGVWSVQDVVLKHGKTTNASLVYVYVSASGVFFFKNLSVYCVAREGVTLYPYK</sequence>
<protein>
    <submittedName>
        <fullName evidence="2">Uncharacterized protein</fullName>
    </submittedName>
</protein>
<reference evidence="2" key="2">
    <citation type="submission" date="2019-07" db="EMBL/GenBank/DDBJ databases">
        <authorList>
            <person name="Seetharam A."/>
            <person name="Woodhouse M."/>
            <person name="Cannon E."/>
        </authorList>
    </citation>
    <scope>NUCLEOTIDE SEQUENCE [LARGE SCALE GENOMIC DNA]</scope>
    <source>
        <strain evidence="2">cv. B73</strain>
    </source>
</reference>
<dbReference type="InParanoid" id="A0A804N706"/>
<evidence type="ECO:0000256" key="1">
    <source>
        <dbReference type="SAM" id="MobiDB-lite"/>
    </source>
</evidence>
<reference evidence="2" key="3">
    <citation type="submission" date="2021-05" db="UniProtKB">
        <authorList>
            <consortium name="EnsemblPlants"/>
        </authorList>
    </citation>
    <scope>IDENTIFICATION</scope>
    <source>
        <strain evidence="2">cv. B73</strain>
    </source>
</reference>
<reference evidence="3" key="1">
    <citation type="submission" date="2015-12" db="EMBL/GenBank/DDBJ databases">
        <title>Update maize B73 reference genome by single molecule sequencing technologies.</title>
        <authorList>
            <consortium name="Maize Genome Sequencing Project"/>
            <person name="Ware D."/>
        </authorList>
    </citation>
    <scope>NUCLEOTIDE SEQUENCE [LARGE SCALE GENOMIC DNA]</scope>
    <source>
        <strain evidence="3">cv. B73</strain>
    </source>
</reference>
<feature type="compositionally biased region" description="Polar residues" evidence="1">
    <location>
        <begin position="31"/>
        <end position="41"/>
    </location>
</feature>
<feature type="compositionally biased region" description="Polar residues" evidence="1">
    <location>
        <begin position="64"/>
        <end position="78"/>
    </location>
</feature>
<proteinExistence type="predicted"/>
<dbReference type="Proteomes" id="UP000007305">
    <property type="component" value="Chromosome 3"/>
</dbReference>
<dbReference type="EnsemblPlants" id="Zm00001eb139820_T001">
    <property type="protein sequence ID" value="Zm00001eb139820_P001"/>
    <property type="gene ID" value="Zm00001eb139820"/>
</dbReference>
<feature type="region of interest" description="Disordered" evidence="1">
    <location>
        <begin position="1"/>
        <end position="81"/>
    </location>
</feature>
<dbReference type="AlphaFoldDB" id="A0A804N706"/>